<evidence type="ECO:0000313" key="2">
    <source>
        <dbReference type="EMBL" id="CBJ90991.1"/>
    </source>
</evidence>
<dbReference type="EMBL" id="FN667742">
    <property type="protein sequence ID" value="CBJ90991.1"/>
    <property type="molecule type" value="Genomic_DNA"/>
</dbReference>
<proteinExistence type="predicted"/>
<dbReference type="KEGG" id="xne:XNC1_2937"/>
<keyword evidence="3" id="KW-1185">Reference proteome</keyword>
<reference evidence="2 3" key="1">
    <citation type="journal article" date="2011" name="PLoS ONE">
        <title>The entomopathogenic bacterial endosymbionts xenorhabdus and photorhabdus: convergent lifestyles from divergent genomes.</title>
        <authorList>
            <person name="Chaston J.M."/>
            <person name="Suen G."/>
            <person name="Tucker S.L."/>
            <person name="Andersen A.W."/>
            <person name="Bhasin A."/>
            <person name="Bode E."/>
            <person name="Bode H.B."/>
            <person name="Brachmann A.O."/>
            <person name="Cowles C.E."/>
            <person name="Cowles K.N."/>
            <person name="Darby C."/>
            <person name="de Leon L."/>
            <person name="Drace K."/>
            <person name="Du Z."/>
            <person name="Givaudan A."/>
            <person name="Herbert Tran E.E."/>
            <person name="Jewell K.A."/>
            <person name="Knack J.J."/>
            <person name="Krasomil-Osterfeld K.C."/>
            <person name="Kukor R."/>
            <person name="Lanois A."/>
            <person name="Latreille P."/>
            <person name="Leimgruber N.K."/>
            <person name="Lipke C.M."/>
            <person name="Liu R."/>
            <person name="Lu X."/>
            <person name="Martens E.C."/>
            <person name="Marri P.R."/>
            <person name="Medigue C."/>
            <person name="Menard M.L."/>
            <person name="Miller N.M."/>
            <person name="Morales-Soto N."/>
            <person name="Norton S."/>
            <person name="Ogier J.C."/>
            <person name="Orchard S.S."/>
            <person name="Park D."/>
            <person name="Park Y."/>
            <person name="Qurollo B.A."/>
            <person name="Sugar D.R."/>
            <person name="Richards G.R."/>
            <person name="Rouy Z."/>
            <person name="Slominski B."/>
            <person name="Slominski K."/>
            <person name="Snyder H."/>
            <person name="Tjaden B.C."/>
            <person name="van der Hoeven R."/>
            <person name="Welch R.D."/>
            <person name="Wheeler C."/>
            <person name="Xiang B."/>
            <person name="Barbazuk B."/>
            <person name="Gaudriault S."/>
            <person name="Goodner B."/>
            <person name="Slater S.C."/>
            <person name="Forst S."/>
            <person name="Goldman B.S."/>
            <person name="Goodrich-Blair H."/>
        </authorList>
    </citation>
    <scope>NUCLEOTIDE SEQUENCE [LARGE SCALE GENOMIC DNA]</scope>
    <source>
        <strain evidence="3">ATCC 19061 / DSM 3370 / CCUG 14189 / LMG 1036 / NCIMB 9965 / AN6</strain>
    </source>
</reference>
<dbReference type="AlphaFoldDB" id="D3VJT2"/>
<organism evidence="2 3">
    <name type="scientific">Xenorhabdus nematophila (strain ATCC 19061 / DSM 3370 / CCUG 14189 / LMG 1036 / NCIMB 9965 / AN6)</name>
    <dbReference type="NCBI Taxonomy" id="406817"/>
    <lineage>
        <taxon>Bacteria</taxon>
        <taxon>Pseudomonadati</taxon>
        <taxon>Pseudomonadota</taxon>
        <taxon>Gammaproteobacteria</taxon>
        <taxon>Enterobacterales</taxon>
        <taxon>Morganellaceae</taxon>
        <taxon>Xenorhabdus</taxon>
    </lineage>
</organism>
<sequence length="40" mass="4147">MPGLSVAGCLYTGKKGENDNTASLGNEQRKGKIHSINTVG</sequence>
<gene>
    <name evidence="2" type="ordered locus">XNC1_2937</name>
</gene>
<evidence type="ECO:0000313" key="3">
    <source>
        <dbReference type="Proteomes" id="UP000008075"/>
    </source>
</evidence>
<feature type="region of interest" description="Disordered" evidence="1">
    <location>
        <begin position="12"/>
        <end position="40"/>
    </location>
</feature>
<name>D3VJT2_XENNA</name>
<protein>
    <submittedName>
        <fullName evidence="2">Uncharacterized protein</fullName>
    </submittedName>
</protein>
<dbReference type="Proteomes" id="UP000008075">
    <property type="component" value="Chromosome"/>
</dbReference>
<dbReference type="HOGENOM" id="CLU_3298831_0_0_6"/>
<accession>D3VJT2</accession>
<evidence type="ECO:0000256" key="1">
    <source>
        <dbReference type="SAM" id="MobiDB-lite"/>
    </source>
</evidence>